<dbReference type="Proteomes" id="UP000267821">
    <property type="component" value="Unassembled WGS sequence"/>
</dbReference>
<dbReference type="Gene3D" id="1.10.357.90">
    <property type="match status" value="1"/>
</dbReference>
<evidence type="ECO:0000313" key="2">
    <source>
        <dbReference type="Proteomes" id="UP000267821"/>
    </source>
</evidence>
<reference evidence="1 2" key="1">
    <citation type="journal article" date="2018" name="Nat. Ecol. Evol.">
        <title>Pezizomycetes genomes reveal the molecular basis of ectomycorrhizal truffle lifestyle.</title>
        <authorList>
            <person name="Murat C."/>
            <person name="Payen T."/>
            <person name="Noel B."/>
            <person name="Kuo A."/>
            <person name="Morin E."/>
            <person name="Chen J."/>
            <person name="Kohler A."/>
            <person name="Krizsan K."/>
            <person name="Balestrini R."/>
            <person name="Da Silva C."/>
            <person name="Montanini B."/>
            <person name="Hainaut M."/>
            <person name="Levati E."/>
            <person name="Barry K.W."/>
            <person name="Belfiori B."/>
            <person name="Cichocki N."/>
            <person name="Clum A."/>
            <person name="Dockter R.B."/>
            <person name="Fauchery L."/>
            <person name="Guy J."/>
            <person name="Iotti M."/>
            <person name="Le Tacon F."/>
            <person name="Lindquist E.A."/>
            <person name="Lipzen A."/>
            <person name="Malagnac F."/>
            <person name="Mello A."/>
            <person name="Molinier V."/>
            <person name="Miyauchi S."/>
            <person name="Poulain J."/>
            <person name="Riccioni C."/>
            <person name="Rubini A."/>
            <person name="Sitrit Y."/>
            <person name="Splivallo R."/>
            <person name="Traeger S."/>
            <person name="Wang M."/>
            <person name="Zifcakova L."/>
            <person name="Wipf D."/>
            <person name="Zambonelli A."/>
            <person name="Paolocci F."/>
            <person name="Nowrousian M."/>
            <person name="Ottonello S."/>
            <person name="Baldrian P."/>
            <person name="Spatafora J.W."/>
            <person name="Henrissat B."/>
            <person name="Nagy L.G."/>
            <person name="Aury J.M."/>
            <person name="Wincker P."/>
            <person name="Grigoriev I.V."/>
            <person name="Bonfante P."/>
            <person name="Martin F.M."/>
        </authorList>
    </citation>
    <scope>NUCLEOTIDE SEQUENCE [LARGE SCALE GENOMIC DNA]</scope>
    <source>
        <strain evidence="1 2">ATCC MYA-4762</strain>
    </source>
</reference>
<dbReference type="STRING" id="1051890.A0A3N4M347"/>
<dbReference type="InParanoid" id="A0A3N4M347"/>
<dbReference type="OrthoDB" id="289721at2759"/>
<evidence type="ECO:0000313" key="1">
    <source>
        <dbReference type="EMBL" id="RPB27371.1"/>
    </source>
</evidence>
<dbReference type="EMBL" id="ML121531">
    <property type="protein sequence ID" value="RPB27371.1"/>
    <property type="molecule type" value="Genomic_DNA"/>
</dbReference>
<gene>
    <name evidence="1" type="ORF">L211DRAFT_537399</name>
</gene>
<dbReference type="AlphaFoldDB" id="A0A3N4M347"/>
<sequence>MKCYRYSKTLPRWKRPRESFMIKIVSDILDFAFTMLKSRQRIAGNIYTGIIESQVKWLGASAFFAVFERKQSSHKGFLRWLEVVIAKHPTNTMCTRVAAVENSILASRAY</sequence>
<protein>
    <submittedName>
        <fullName evidence="1">Uncharacterized protein</fullName>
    </submittedName>
</protein>
<name>A0A3N4M347_9PEZI</name>
<organism evidence="1 2">
    <name type="scientific">Terfezia boudieri ATCC MYA-4762</name>
    <dbReference type="NCBI Taxonomy" id="1051890"/>
    <lineage>
        <taxon>Eukaryota</taxon>
        <taxon>Fungi</taxon>
        <taxon>Dikarya</taxon>
        <taxon>Ascomycota</taxon>
        <taxon>Pezizomycotina</taxon>
        <taxon>Pezizomycetes</taxon>
        <taxon>Pezizales</taxon>
        <taxon>Pezizaceae</taxon>
        <taxon>Terfezia</taxon>
    </lineage>
</organism>
<keyword evidence="2" id="KW-1185">Reference proteome</keyword>
<proteinExistence type="predicted"/>
<accession>A0A3N4M347</accession>